<dbReference type="OrthoDB" id="3186094at2"/>
<sequence>MAARRDITHSIVRDGDARSSASAPDDDTFAGDDVLYGRVVGMDMVAGYRFREDLDTVATVPLAVNACGRYRMVTRTEFSTFRPHGRRDYQLLYVHAGTATFYKAGAPYLVGPGTAVLYHPGETQRYVYRAADRTEMYWAHFSGTHARELASVFDRNAETASTPAASSPTTNTAVSHADIGAIAGIAAVGTSSEYIQLFNRMIAELQLQQSGFEDLVALDFQRLVLLMRRHIVEVTGGGAKRIPTVVQEAVRYFHQHYSEDISIEEYADEHGMSAGRFIRIFRESIGMPPLRYITSIRLSEAKMLLESTDYSIGDIADMVGYDNPLYFSRLFRSRFGGPPSQYRR</sequence>
<dbReference type="InterPro" id="IPR037923">
    <property type="entry name" value="HTH-like"/>
</dbReference>
<evidence type="ECO:0000256" key="3">
    <source>
        <dbReference type="ARBA" id="ARBA00023163"/>
    </source>
</evidence>
<dbReference type="InterPro" id="IPR003313">
    <property type="entry name" value="AraC-bd"/>
</dbReference>
<proteinExistence type="predicted"/>
<dbReference type="EMBL" id="QXGL01000011">
    <property type="protein sequence ID" value="RSX50824.1"/>
    <property type="molecule type" value="Genomic_DNA"/>
</dbReference>
<dbReference type="SUPFAM" id="SSF46689">
    <property type="entry name" value="Homeodomain-like"/>
    <property type="match status" value="2"/>
</dbReference>
<dbReference type="SMART" id="SM00342">
    <property type="entry name" value="HTH_ARAC"/>
    <property type="match status" value="1"/>
</dbReference>
<keyword evidence="2" id="KW-0238">DNA-binding</keyword>
<dbReference type="Gene3D" id="1.10.10.60">
    <property type="entry name" value="Homeodomain-like"/>
    <property type="match status" value="2"/>
</dbReference>
<feature type="domain" description="HTH araC/xylS-type" evidence="4">
    <location>
        <begin position="247"/>
        <end position="344"/>
    </location>
</feature>
<dbReference type="RefSeq" id="WP_125982417.1">
    <property type="nucleotide sequence ID" value="NZ_QXGL01000011.1"/>
</dbReference>
<dbReference type="GO" id="GO:0043565">
    <property type="term" value="F:sequence-specific DNA binding"/>
    <property type="evidence" value="ECO:0007669"/>
    <property type="project" value="InterPro"/>
</dbReference>
<dbReference type="PROSITE" id="PS01124">
    <property type="entry name" value="HTH_ARAC_FAMILY_2"/>
    <property type="match status" value="1"/>
</dbReference>
<dbReference type="PROSITE" id="PS00041">
    <property type="entry name" value="HTH_ARAC_FAMILY_1"/>
    <property type="match status" value="1"/>
</dbReference>
<dbReference type="Pfam" id="PF02311">
    <property type="entry name" value="AraC_binding"/>
    <property type="match status" value="1"/>
</dbReference>
<dbReference type="InterPro" id="IPR018062">
    <property type="entry name" value="HTH_AraC-typ_CS"/>
</dbReference>
<dbReference type="InterPro" id="IPR018060">
    <property type="entry name" value="HTH_AraC"/>
</dbReference>
<keyword evidence="3" id="KW-0804">Transcription</keyword>
<protein>
    <submittedName>
        <fullName evidence="5">AraC family transcriptional regulator</fullName>
    </submittedName>
</protein>
<dbReference type="Pfam" id="PF12833">
    <property type="entry name" value="HTH_18"/>
    <property type="match status" value="1"/>
</dbReference>
<reference evidence="5 6" key="1">
    <citation type="submission" date="2018-09" db="EMBL/GenBank/DDBJ databases">
        <title>Characterization of the phylogenetic diversity of five novel species belonging to the genus Bifidobacterium.</title>
        <authorList>
            <person name="Lugli G.A."/>
            <person name="Duranti S."/>
            <person name="Milani C."/>
        </authorList>
    </citation>
    <scope>NUCLEOTIDE SEQUENCE [LARGE SCALE GENOMIC DNA]</scope>
    <source>
        <strain evidence="5 6">2034B</strain>
    </source>
</reference>
<evidence type="ECO:0000313" key="6">
    <source>
        <dbReference type="Proteomes" id="UP000287533"/>
    </source>
</evidence>
<evidence type="ECO:0000256" key="1">
    <source>
        <dbReference type="ARBA" id="ARBA00023015"/>
    </source>
</evidence>
<dbReference type="PRINTS" id="PR00032">
    <property type="entry name" value="HTHARAC"/>
</dbReference>
<gene>
    <name evidence="5" type="ORF">D2E25_1970</name>
</gene>
<dbReference type="PANTHER" id="PTHR43280:SF28">
    <property type="entry name" value="HTH-TYPE TRANSCRIPTIONAL ACTIVATOR RHAS"/>
    <property type="match status" value="1"/>
</dbReference>
<dbReference type="InterPro" id="IPR009057">
    <property type="entry name" value="Homeodomain-like_sf"/>
</dbReference>
<keyword evidence="6" id="KW-1185">Reference proteome</keyword>
<evidence type="ECO:0000313" key="5">
    <source>
        <dbReference type="EMBL" id="RSX50824.1"/>
    </source>
</evidence>
<dbReference type="GO" id="GO:0003700">
    <property type="term" value="F:DNA-binding transcription factor activity"/>
    <property type="evidence" value="ECO:0007669"/>
    <property type="project" value="InterPro"/>
</dbReference>
<accession>A0A430FD75</accession>
<organism evidence="5 6">
    <name type="scientific">Bifidobacterium goeldii</name>
    <dbReference type="NCBI Taxonomy" id="2306975"/>
    <lineage>
        <taxon>Bacteria</taxon>
        <taxon>Bacillati</taxon>
        <taxon>Actinomycetota</taxon>
        <taxon>Actinomycetes</taxon>
        <taxon>Bifidobacteriales</taxon>
        <taxon>Bifidobacteriaceae</taxon>
        <taxon>Bifidobacterium</taxon>
    </lineage>
</organism>
<dbReference type="Proteomes" id="UP000287533">
    <property type="component" value="Unassembled WGS sequence"/>
</dbReference>
<dbReference type="InterPro" id="IPR020449">
    <property type="entry name" value="Tscrpt_reg_AraC-type_HTH"/>
</dbReference>
<name>A0A430FD75_9BIFI</name>
<dbReference type="AlphaFoldDB" id="A0A430FD75"/>
<dbReference type="PANTHER" id="PTHR43280">
    <property type="entry name" value="ARAC-FAMILY TRANSCRIPTIONAL REGULATOR"/>
    <property type="match status" value="1"/>
</dbReference>
<evidence type="ECO:0000256" key="2">
    <source>
        <dbReference type="ARBA" id="ARBA00023125"/>
    </source>
</evidence>
<comment type="caution">
    <text evidence="5">The sequence shown here is derived from an EMBL/GenBank/DDBJ whole genome shotgun (WGS) entry which is preliminary data.</text>
</comment>
<dbReference type="Gene3D" id="2.60.120.280">
    <property type="entry name" value="Regulatory protein AraC"/>
    <property type="match status" value="1"/>
</dbReference>
<dbReference type="SUPFAM" id="SSF51215">
    <property type="entry name" value="Regulatory protein AraC"/>
    <property type="match status" value="1"/>
</dbReference>
<evidence type="ECO:0000259" key="4">
    <source>
        <dbReference type="PROSITE" id="PS01124"/>
    </source>
</evidence>
<keyword evidence="1" id="KW-0805">Transcription regulation</keyword>